<sequence>MYYIKDATFRRTTEYDGVSCAEIQVRAGAVGDPDLFVYIARSSGGGGEDRSGGGKNEYEIIRMIRSDADLETDWFDNSMHQATAVVAEEDFCESGWPSPEIQREQFLKRLLAHDGIASRLQEELDRKA</sequence>
<dbReference type="EMBL" id="BOSL01000015">
    <property type="protein sequence ID" value="GIP55013.1"/>
    <property type="molecule type" value="Genomic_DNA"/>
</dbReference>
<comment type="caution">
    <text evidence="1">The sequence shown here is derived from an EMBL/GenBank/DDBJ whole genome shotgun (WGS) entry which is preliminary data.</text>
</comment>
<gene>
    <name evidence="1" type="ORF">J42TS3_40480</name>
</gene>
<keyword evidence="2" id="KW-1185">Reference proteome</keyword>
<dbReference type="RefSeq" id="WP_213656115.1">
    <property type="nucleotide sequence ID" value="NZ_BOSL01000015.1"/>
</dbReference>
<protein>
    <recommendedName>
        <fullName evidence="3">Large polyvalent protein associated domain-containing protein</fullName>
    </recommendedName>
</protein>
<reference evidence="1 2" key="1">
    <citation type="submission" date="2021-03" db="EMBL/GenBank/DDBJ databases">
        <title>Antimicrobial resistance genes in bacteria isolated from Japanese honey, and their potential for conferring macrolide and lincosamide resistance in the American foulbrood pathogen Paenibacillus larvae.</title>
        <authorList>
            <person name="Okamoto M."/>
            <person name="Kumagai M."/>
            <person name="Kanamori H."/>
            <person name="Takamatsu D."/>
        </authorList>
    </citation>
    <scope>NUCLEOTIDE SEQUENCE [LARGE SCALE GENOMIC DNA]</scope>
    <source>
        <strain evidence="1 2">J42TS3</strain>
    </source>
</reference>
<evidence type="ECO:0000313" key="1">
    <source>
        <dbReference type="EMBL" id="GIP55013.1"/>
    </source>
</evidence>
<accession>A0ABQ4MGE0</accession>
<evidence type="ECO:0000313" key="2">
    <source>
        <dbReference type="Proteomes" id="UP000679992"/>
    </source>
</evidence>
<organism evidence="1 2">
    <name type="scientific">Paenibacillus vini</name>
    <dbReference type="NCBI Taxonomy" id="1476024"/>
    <lineage>
        <taxon>Bacteria</taxon>
        <taxon>Bacillati</taxon>
        <taxon>Bacillota</taxon>
        <taxon>Bacilli</taxon>
        <taxon>Bacillales</taxon>
        <taxon>Paenibacillaceae</taxon>
        <taxon>Paenibacillus</taxon>
    </lineage>
</organism>
<dbReference type="Proteomes" id="UP000679992">
    <property type="component" value="Unassembled WGS sequence"/>
</dbReference>
<evidence type="ECO:0008006" key="3">
    <source>
        <dbReference type="Google" id="ProtNLM"/>
    </source>
</evidence>
<name>A0ABQ4MGE0_9BACL</name>
<proteinExistence type="predicted"/>